<feature type="compositionally biased region" description="Polar residues" evidence="1">
    <location>
        <begin position="541"/>
        <end position="560"/>
    </location>
</feature>
<dbReference type="PANTHER" id="PTHR42051">
    <property type="entry name" value="MEIOTICALLY UP-REGULATED PROTEIN PB1A10.08"/>
    <property type="match status" value="1"/>
</dbReference>
<feature type="compositionally biased region" description="Polar residues" evidence="1">
    <location>
        <begin position="63"/>
        <end position="80"/>
    </location>
</feature>
<proteinExistence type="predicted"/>
<gene>
    <name evidence="3" type="ORF">PgNI_09458</name>
</gene>
<dbReference type="RefSeq" id="XP_030977710.1">
    <property type="nucleotide sequence ID" value="XM_031129442.1"/>
</dbReference>
<feature type="region of interest" description="Disordered" evidence="1">
    <location>
        <begin position="170"/>
        <end position="238"/>
    </location>
</feature>
<feature type="compositionally biased region" description="Basic residues" evidence="1">
    <location>
        <begin position="389"/>
        <end position="399"/>
    </location>
</feature>
<evidence type="ECO:0000256" key="1">
    <source>
        <dbReference type="SAM" id="MobiDB-lite"/>
    </source>
</evidence>
<reference evidence="3" key="2">
    <citation type="submission" date="2019-10" db="EMBL/GenBank/DDBJ databases">
        <authorList>
            <consortium name="NCBI Genome Project"/>
        </authorList>
    </citation>
    <scope>NUCLEOTIDE SEQUENCE</scope>
    <source>
        <strain evidence="3">NI907</strain>
    </source>
</reference>
<evidence type="ECO:0000313" key="3">
    <source>
        <dbReference type="RefSeq" id="XP_030977710.1"/>
    </source>
</evidence>
<dbReference type="Proteomes" id="UP000515153">
    <property type="component" value="Unplaced"/>
</dbReference>
<sequence>MAFSPRGGFLLGNRSPGNSISNSSPSSFSHPAHNHNHNHHTHEKHTTLATPQQPPPSRHHQTLDSFSSRPQQCLDNQSRYPSAPLAIRKDDDSRAALDSFTSNITGDSNGNDKGKHHNNGAHIGAHTNHNNMVAQHRQRQLGLVDGPQRPEPTVLNKFVTATATPTVSSTLTPSATLLSSSSSTVTSLHRPMTPTSPVRIPASKNQRGEKRYHDAHKQHHHGRGRKAPAQKCPGHNPNAISPSVAALLAITNIPRSRATRVQALAGRATGQSREESMTVDAIIQRVQRNEKEISLTLSRSPMDLLLSSPDDGMDDSDCLSFSDDFDDNASLVSSTPSRVNISARTVSDDSVSSLDDSFTSGSALSPVVSPGTPGTPFTNYTPSTFGSSYRRKSPRVPLRRRPEPLSSPLGSAACDPLASPSPTITSVDQLDFRVFDEEQQSGSEDDKKSDSSFRPLKSAFKSNLTASLRALRNAARSISNLGIASIPPEDFLTRSILTIDPRVPFTDERRPPPLEEEPSAALRRYLNPTTTARMELRPAESDSSATPARPNFTASIQMQTYKVRRSRSGSHHGTSPSSPRGIPSPSPQKSVASEVGPQSPESAPDATSPLALPGRQREMRENSDFIRIAVMEMAMRKRGKLSDQRPGRARWALPPRKTSNKAYEIGPDGVPTRWVPVFATSGSDI</sequence>
<organism evidence="2 3">
    <name type="scientific">Pyricularia grisea</name>
    <name type="common">Crabgrass-specific blast fungus</name>
    <name type="synonym">Magnaporthe grisea</name>
    <dbReference type="NCBI Taxonomy" id="148305"/>
    <lineage>
        <taxon>Eukaryota</taxon>
        <taxon>Fungi</taxon>
        <taxon>Dikarya</taxon>
        <taxon>Ascomycota</taxon>
        <taxon>Pezizomycotina</taxon>
        <taxon>Sordariomycetes</taxon>
        <taxon>Sordariomycetidae</taxon>
        <taxon>Magnaporthales</taxon>
        <taxon>Pyriculariaceae</taxon>
        <taxon>Pyricularia</taxon>
    </lineage>
</organism>
<feature type="compositionally biased region" description="Low complexity" evidence="1">
    <location>
        <begin position="571"/>
        <end position="583"/>
    </location>
</feature>
<dbReference type="GeneID" id="41964350"/>
<feature type="compositionally biased region" description="Low complexity" evidence="1">
    <location>
        <begin position="170"/>
        <end position="187"/>
    </location>
</feature>
<dbReference type="OrthoDB" id="4181307at2759"/>
<feature type="region of interest" description="Disordered" evidence="1">
    <location>
        <begin position="503"/>
        <end position="619"/>
    </location>
</feature>
<dbReference type="KEGG" id="pgri:PgNI_09458"/>
<reference evidence="3" key="1">
    <citation type="journal article" date="2019" name="Mol. Biol. Evol.">
        <title>Blast fungal genomes show frequent chromosomal changes, gene gains and losses, and effector gene turnover.</title>
        <authorList>
            <person name="Gomez Luciano L.B."/>
            <person name="Jason Tsai I."/>
            <person name="Chuma I."/>
            <person name="Tosa Y."/>
            <person name="Chen Y.H."/>
            <person name="Li J.Y."/>
            <person name="Li M.Y."/>
            <person name="Jade Lu M.Y."/>
            <person name="Nakayashiki H."/>
            <person name="Li W.H."/>
        </authorList>
    </citation>
    <scope>NUCLEOTIDE SEQUENCE</scope>
    <source>
        <strain evidence="3">NI907</strain>
    </source>
</reference>
<feature type="compositionally biased region" description="Polar residues" evidence="1">
    <location>
        <begin position="375"/>
        <end position="387"/>
    </location>
</feature>
<keyword evidence="2" id="KW-1185">Reference proteome</keyword>
<feature type="compositionally biased region" description="Low complexity" evidence="1">
    <location>
        <begin position="350"/>
        <end position="362"/>
    </location>
</feature>
<feature type="region of interest" description="Disordered" evidence="1">
    <location>
        <begin position="1"/>
        <end position="85"/>
    </location>
</feature>
<name>A0A6P8AS40_PYRGI</name>
<protein>
    <submittedName>
        <fullName evidence="3">Uncharacterized protein</fullName>
    </submittedName>
</protein>
<evidence type="ECO:0000313" key="2">
    <source>
        <dbReference type="Proteomes" id="UP000515153"/>
    </source>
</evidence>
<feature type="compositionally biased region" description="Basic residues" evidence="1">
    <location>
        <begin position="213"/>
        <end position="228"/>
    </location>
</feature>
<feature type="region of interest" description="Disordered" evidence="1">
    <location>
        <begin position="637"/>
        <end position="673"/>
    </location>
</feature>
<dbReference type="AlphaFoldDB" id="A0A6P8AS40"/>
<dbReference type="PANTHER" id="PTHR42051:SF1">
    <property type="entry name" value="MEIOTICALLY UP-REGULATED PROTEIN PB1A10.08"/>
    <property type="match status" value="1"/>
</dbReference>
<reference evidence="3" key="3">
    <citation type="submission" date="2025-08" db="UniProtKB">
        <authorList>
            <consortium name="RefSeq"/>
        </authorList>
    </citation>
    <scope>IDENTIFICATION</scope>
    <source>
        <strain evidence="3">NI907</strain>
    </source>
</reference>
<feature type="compositionally biased region" description="Low complexity" evidence="1">
    <location>
        <begin position="13"/>
        <end position="31"/>
    </location>
</feature>
<dbReference type="InterPro" id="IPR034443">
    <property type="entry name" value="PB1A10.08"/>
</dbReference>
<feature type="region of interest" description="Disordered" evidence="1">
    <location>
        <begin position="350"/>
        <end position="422"/>
    </location>
</feature>
<feature type="compositionally biased region" description="Basic residues" evidence="1">
    <location>
        <begin position="32"/>
        <end position="43"/>
    </location>
</feature>
<feature type="region of interest" description="Disordered" evidence="1">
    <location>
        <begin position="101"/>
        <end position="126"/>
    </location>
</feature>
<accession>A0A6P8AS40</accession>